<feature type="binding site" evidence="6">
    <location>
        <position position="161"/>
    </location>
    <ligand>
        <name>orotate</name>
        <dbReference type="ChEBI" id="CHEBI:30839"/>
    </ligand>
</feature>
<evidence type="ECO:0000313" key="8">
    <source>
        <dbReference type="Proteomes" id="UP001304461"/>
    </source>
</evidence>
<feature type="binding site" evidence="6">
    <location>
        <position position="106"/>
    </location>
    <ligand>
        <name>5-phospho-alpha-D-ribose 1-diphosphate</name>
        <dbReference type="ChEBI" id="CHEBI:58017"/>
        <note>ligand shared between dimeric partners</note>
    </ligand>
</feature>
<keyword evidence="6" id="KW-0460">Magnesium</keyword>
<comment type="catalytic activity">
    <reaction evidence="6">
        <text>orotidine 5'-phosphate + diphosphate = orotate + 5-phospho-alpha-D-ribose 1-diphosphate</text>
        <dbReference type="Rhea" id="RHEA:10380"/>
        <dbReference type="ChEBI" id="CHEBI:30839"/>
        <dbReference type="ChEBI" id="CHEBI:33019"/>
        <dbReference type="ChEBI" id="CHEBI:57538"/>
        <dbReference type="ChEBI" id="CHEBI:58017"/>
        <dbReference type="EC" id="2.4.2.10"/>
    </reaction>
</comment>
<comment type="caution">
    <text evidence="6">Lacks conserved residue(s) required for the propagation of feature annotation.</text>
</comment>
<dbReference type="InterPro" id="IPR004467">
    <property type="entry name" value="Or_phspho_trans_dom"/>
</dbReference>
<dbReference type="InterPro" id="IPR023031">
    <property type="entry name" value="OPRT"/>
</dbReference>
<reference evidence="7 8" key="1">
    <citation type="submission" date="2023-12" db="EMBL/GenBank/DDBJ databases">
        <title>Baltic Sea Cyanobacteria.</title>
        <authorList>
            <person name="Delbaje E."/>
            <person name="Fewer D.P."/>
            <person name="Shishido T.K."/>
        </authorList>
    </citation>
    <scope>NUCLEOTIDE SEQUENCE [LARGE SCALE GENOMIC DNA]</scope>
    <source>
        <strain evidence="7 8">UHCC 0139</strain>
    </source>
</reference>
<dbReference type="EMBL" id="JAYGHX010000004">
    <property type="protein sequence ID" value="MEA5391341.1"/>
    <property type="molecule type" value="Genomic_DNA"/>
</dbReference>
<feature type="binding site" evidence="6">
    <location>
        <position position="108"/>
    </location>
    <ligand>
        <name>5-phospho-alpha-D-ribose 1-diphosphate</name>
        <dbReference type="ChEBI" id="CHEBI:58017"/>
        <note>ligand shared between dimeric partners</note>
    </ligand>
</feature>
<sequence length="197" mass="20078">MVSLPSSPSQQRSTLLALLAERAYRLGDFTLASGRRSPHYVNCKPVSLSGIGLALLGRLMLELVEGDAAAVAGLTLGADPLVSAVALQAALAGRDLDALIVRKEAKGHGTGAWLEGPLPPAGSRITVLEDVVTTGGSALKAVAQLQEAGYAVERVVAIVDRQEGGAEAMEEAGLDLRSLFLLEEVAATAAGLDGAAG</sequence>
<keyword evidence="4 6" id="KW-0808">Transferase</keyword>
<dbReference type="InterPro" id="IPR029057">
    <property type="entry name" value="PRTase-like"/>
</dbReference>
<dbReference type="PANTHER" id="PTHR19278:SF9">
    <property type="entry name" value="URIDINE 5'-MONOPHOSPHATE SYNTHASE"/>
    <property type="match status" value="1"/>
</dbReference>
<evidence type="ECO:0000256" key="1">
    <source>
        <dbReference type="ARBA" id="ARBA00004889"/>
    </source>
</evidence>
<feature type="binding site" evidence="6">
    <location>
        <position position="102"/>
    </location>
    <ligand>
        <name>5-phospho-alpha-D-ribose 1-diphosphate</name>
        <dbReference type="ChEBI" id="CHEBI:58017"/>
        <note>ligand shared between dimeric partners</note>
    </ligand>
</feature>
<evidence type="ECO:0000313" key="7">
    <source>
        <dbReference type="EMBL" id="MEA5391341.1"/>
    </source>
</evidence>
<dbReference type="RefSeq" id="WP_323305372.1">
    <property type="nucleotide sequence ID" value="NZ_JAYGHX010000004.1"/>
</dbReference>
<dbReference type="InterPro" id="IPR000836">
    <property type="entry name" value="PRTase_dom"/>
</dbReference>
<comment type="subunit">
    <text evidence="6">Homodimer.</text>
</comment>
<evidence type="ECO:0000256" key="6">
    <source>
        <dbReference type="HAMAP-Rule" id="MF_01208"/>
    </source>
</evidence>
<comment type="caution">
    <text evidence="7">The sequence shown here is derived from an EMBL/GenBank/DDBJ whole genome shotgun (WGS) entry which is preliminary data.</text>
</comment>
<keyword evidence="3 6" id="KW-0328">Glycosyltransferase</keyword>
<feature type="binding site" description="in other chain" evidence="6">
    <location>
        <position position="103"/>
    </location>
    <ligand>
        <name>5-phospho-alpha-D-ribose 1-diphosphate</name>
        <dbReference type="ChEBI" id="CHEBI:58017"/>
        <note>ligand shared between dimeric partners</note>
    </ligand>
</feature>
<comment type="function">
    <text evidence="6">Catalyzes the transfer of a ribosyl phosphate group from 5-phosphoribose 1-diphosphate to orotate, leading to the formation of orotidine monophosphate (OMP).</text>
</comment>
<dbReference type="Gene3D" id="3.40.50.2020">
    <property type="match status" value="1"/>
</dbReference>
<keyword evidence="8" id="KW-1185">Reference proteome</keyword>
<dbReference type="GO" id="GO:0004588">
    <property type="term" value="F:orotate phosphoribosyltransferase activity"/>
    <property type="evidence" value="ECO:0007669"/>
    <property type="project" value="UniProtKB-EC"/>
</dbReference>
<feature type="binding site" evidence="6">
    <location>
        <position position="133"/>
    </location>
    <ligand>
        <name>orotate</name>
        <dbReference type="ChEBI" id="CHEBI:30839"/>
    </ligand>
</feature>
<evidence type="ECO:0000256" key="3">
    <source>
        <dbReference type="ARBA" id="ARBA00022676"/>
    </source>
</evidence>
<dbReference type="EC" id="2.4.2.10" evidence="2 6"/>
<dbReference type="PANTHER" id="PTHR19278">
    <property type="entry name" value="OROTATE PHOSPHORIBOSYLTRANSFERASE"/>
    <property type="match status" value="1"/>
</dbReference>
<name>A0ABU5RUB8_9CYAN</name>
<comment type="pathway">
    <text evidence="1 6">Pyrimidine metabolism; UMP biosynthesis via de novo pathway; UMP from orotate: step 1/2.</text>
</comment>
<proteinExistence type="inferred from homology"/>
<dbReference type="CDD" id="cd06223">
    <property type="entry name" value="PRTases_typeI"/>
    <property type="match status" value="1"/>
</dbReference>
<feature type="binding site" description="in other chain" evidence="6">
    <location>
        <begin position="129"/>
        <end position="137"/>
    </location>
    <ligand>
        <name>5-phospho-alpha-D-ribose 1-diphosphate</name>
        <dbReference type="ChEBI" id="CHEBI:58017"/>
        <note>ligand shared between dimeric partners</note>
    </ligand>
</feature>
<dbReference type="NCBIfam" id="TIGR00336">
    <property type="entry name" value="pyrE"/>
    <property type="match status" value="1"/>
</dbReference>
<evidence type="ECO:0000256" key="4">
    <source>
        <dbReference type="ARBA" id="ARBA00022679"/>
    </source>
</evidence>
<dbReference type="SUPFAM" id="SSF53271">
    <property type="entry name" value="PRTase-like"/>
    <property type="match status" value="1"/>
</dbReference>
<dbReference type="Proteomes" id="UP001304461">
    <property type="component" value="Unassembled WGS sequence"/>
</dbReference>
<accession>A0ABU5RUB8</accession>
<comment type="cofactor">
    <cofactor evidence="6">
        <name>Mg(2+)</name>
        <dbReference type="ChEBI" id="CHEBI:18420"/>
    </cofactor>
</comment>
<organism evidence="7 8">
    <name type="scientific">Cyanobium gracile UHCC 0139</name>
    <dbReference type="NCBI Taxonomy" id="3110308"/>
    <lineage>
        <taxon>Bacteria</taxon>
        <taxon>Bacillati</taxon>
        <taxon>Cyanobacteriota</taxon>
        <taxon>Cyanophyceae</taxon>
        <taxon>Synechococcales</taxon>
        <taxon>Prochlorococcaceae</taxon>
        <taxon>Cyanobium</taxon>
    </lineage>
</organism>
<evidence type="ECO:0000256" key="2">
    <source>
        <dbReference type="ARBA" id="ARBA00011971"/>
    </source>
</evidence>
<dbReference type="HAMAP" id="MF_01208">
    <property type="entry name" value="PyrE"/>
    <property type="match status" value="1"/>
</dbReference>
<evidence type="ECO:0000256" key="5">
    <source>
        <dbReference type="ARBA" id="ARBA00022975"/>
    </source>
</evidence>
<gene>
    <name evidence="6 7" type="primary">pyrE</name>
    <name evidence="7" type="ORF">VB738_08725</name>
</gene>
<protein>
    <recommendedName>
        <fullName evidence="2 6">Orotate phosphoribosyltransferase</fullName>
        <shortName evidence="6">OPRT</shortName>
        <shortName evidence="6">OPRTase</shortName>
        <ecNumber evidence="2 6">2.4.2.10</ecNumber>
    </recommendedName>
</protein>
<comment type="similarity">
    <text evidence="6">Belongs to the purine/pyrimidine phosphoribosyltransferase family. PyrE subfamily.</text>
</comment>
<keyword evidence="5 6" id="KW-0665">Pyrimidine biosynthesis</keyword>